<dbReference type="CDD" id="cd08958">
    <property type="entry name" value="FR_SDR_e"/>
    <property type="match status" value="1"/>
</dbReference>
<evidence type="ECO:0000256" key="2">
    <source>
        <dbReference type="ARBA" id="ARBA00023002"/>
    </source>
</evidence>
<proteinExistence type="predicted"/>
<dbReference type="InterPro" id="IPR036291">
    <property type="entry name" value="NAD(P)-bd_dom_sf"/>
</dbReference>
<dbReference type="OrthoDB" id="2735536at2759"/>
<reference evidence="4 5" key="3">
    <citation type="submission" date="2019-11" db="EMBL/GenBank/DDBJ databases">
        <title>A de novo genome assembly of a pear dwarfing rootstock.</title>
        <authorList>
            <person name="Wang F."/>
            <person name="Wang J."/>
            <person name="Li S."/>
            <person name="Zhang Y."/>
            <person name="Fang M."/>
            <person name="Ma L."/>
            <person name="Zhao Y."/>
            <person name="Jiang S."/>
        </authorList>
    </citation>
    <scope>NUCLEOTIDE SEQUENCE [LARGE SCALE GENOMIC DNA]</scope>
    <source>
        <strain evidence="4">S2</strain>
        <tissue evidence="4">Leaf</tissue>
    </source>
</reference>
<dbReference type="Proteomes" id="UP000327157">
    <property type="component" value="Chromosome 8"/>
</dbReference>
<gene>
    <name evidence="4" type="ORF">D8674_033215</name>
</gene>
<dbReference type="EMBL" id="SMOL01000148">
    <property type="protein sequence ID" value="KAB2628420.1"/>
    <property type="molecule type" value="Genomic_DNA"/>
</dbReference>
<sequence>MEGERSGRVVCVTGGSGFLGSWLVMRLLDQGYSVNTTVRSHPAENQRDLSYLTSLPGATERLKIFTADLSNPDSFNAAVEGCIGVFHVATPVDFQDQEPEQVVTKRSIDGALGILKACLNAKTVKRVVYTSSASAVVFGSGNDVEEVDESFWSDVDYIKANISYGGSYMISKTLTEKAVLEFSEKYGLDVVTVIPSFVVGPFICPKLPGSVHSALALVFGNLDKLSFHINTPMVHVDDVARAHIFLFEHHNAKGRYNCSSHVITLVQMAEFLSAKYPEFQIPSVSYLREVKGEKAPGLSSKKLLDSGFRFKYGVDEMLIDAIQCCKEKHYL</sequence>
<accession>A0A5N5HSD8</accession>
<evidence type="ECO:0000256" key="1">
    <source>
        <dbReference type="ARBA" id="ARBA00022857"/>
    </source>
</evidence>
<dbReference type="GO" id="GO:0016616">
    <property type="term" value="F:oxidoreductase activity, acting on the CH-OH group of donors, NAD or NADP as acceptor"/>
    <property type="evidence" value="ECO:0007669"/>
    <property type="project" value="TreeGrafter"/>
</dbReference>
<keyword evidence="5" id="KW-1185">Reference proteome</keyword>
<reference evidence="5" key="2">
    <citation type="submission" date="2019-10" db="EMBL/GenBank/DDBJ databases">
        <title>A de novo genome assembly of a pear dwarfing rootstock.</title>
        <authorList>
            <person name="Wang F."/>
            <person name="Wang J."/>
            <person name="Li S."/>
            <person name="Zhang Y."/>
            <person name="Fang M."/>
            <person name="Ma L."/>
            <person name="Zhao Y."/>
            <person name="Jiang S."/>
        </authorList>
    </citation>
    <scope>NUCLEOTIDE SEQUENCE [LARGE SCALE GENOMIC DNA]</scope>
</reference>
<protein>
    <submittedName>
        <fullName evidence="4">Vestitone reductase-like</fullName>
    </submittedName>
</protein>
<keyword evidence="1" id="KW-0521">NADP</keyword>
<dbReference type="InterPro" id="IPR050425">
    <property type="entry name" value="NAD(P)_dehydrat-like"/>
</dbReference>
<evidence type="ECO:0000313" key="5">
    <source>
        <dbReference type="Proteomes" id="UP000327157"/>
    </source>
</evidence>
<feature type="domain" description="NAD-dependent epimerase/dehydratase" evidence="3">
    <location>
        <begin position="10"/>
        <end position="258"/>
    </location>
</feature>
<organism evidence="4 5">
    <name type="scientific">Pyrus ussuriensis x Pyrus communis</name>
    <dbReference type="NCBI Taxonomy" id="2448454"/>
    <lineage>
        <taxon>Eukaryota</taxon>
        <taxon>Viridiplantae</taxon>
        <taxon>Streptophyta</taxon>
        <taxon>Embryophyta</taxon>
        <taxon>Tracheophyta</taxon>
        <taxon>Spermatophyta</taxon>
        <taxon>Magnoliopsida</taxon>
        <taxon>eudicotyledons</taxon>
        <taxon>Gunneridae</taxon>
        <taxon>Pentapetalae</taxon>
        <taxon>rosids</taxon>
        <taxon>fabids</taxon>
        <taxon>Rosales</taxon>
        <taxon>Rosaceae</taxon>
        <taxon>Amygdaloideae</taxon>
        <taxon>Maleae</taxon>
        <taxon>Pyrus</taxon>
    </lineage>
</organism>
<comment type="caution">
    <text evidence="4">The sequence shown here is derived from an EMBL/GenBank/DDBJ whole genome shotgun (WGS) entry which is preliminary data.</text>
</comment>
<dbReference type="Gene3D" id="3.40.50.720">
    <property type="entry name" value="NAD(P)-binding Rossmann-like Domain"/>
    <property type="match status" value="1"/>
</dbReference>
<dbReference type="PANTHER" id="PTHR10366:SF563">
    <property type="entry name" value="CINNAMOYL-COA REDUCTASE 16"/>
    <property type="match status" value="1"/>
</dbReference>
<dbReference type="InterPro" id="IPR001509">
    <property type="entry name" value="Epimerase_deHydtase"/>
</dbReference>
<dbReference type="SUPFAM" id="SSF51735">
    <property type="entry name" value="NAD(P)-binding Rossmann-fold domains"/>
    <property type="match status" value="1"/>
</dbReference>
<keyword evidence="2" id="KW-0560">Oxidoreductase</keyword>
<reference evidence="4 5" key="1">
    <citation type="submission" date="2019-09" db="EMBL/GenBank/DDBJ databases">
        <authorList>
            <person name="Ou C."/>
        </authorList>
    </citation>
    <scope>NUCLEOTIDE SEQUENCE [LARGE SCALE GENOMIC DNA]</scope>
    <source>
        <strain evidence="4">S2</strain>
        <tissue evidence="4">Leaf</tissue>
    </source>
</reference>
<name>A0A5N5HSD8_9ROSA</name>
<dbReference type="FunFam" id="3.40.50.720:FF:000984">
    <property type="entry name" value="Dihydroflavonol 4-reductase family"/>
    <property type="match status" value="1"/>
</dbReference>
<dbReference type="Pfam" id="PF01370">
    <property type="entry name" value="Epimerase"/>
    <property type="match status" value="1"/>
</dbReference>
<dbReference type="AlphaFoldDB" id="A0A5N5HSD8"/>
<dbReference type="PANTHER" id="PTHR10366">
    <property type="entry name" value="NAD DEPENDENT EPIMERASE/DEHYDRATASE"/>
    <property type="match status" value="1"/>
</dbReference>
<evidence type="ECO:0000313" key="4">
    <source>
        <dbReference type="EMBL" id="KAB2628420.1"/>
    </source>
</evidence>
<evidence type="ECO:0000259" key="3">
    <source>
        <dbReference type="Pfam" id="PF01370"/>
    </source>
</evidence>